<keyword evidence="6 9" id="KW-0812">Transmembrane</keyword>
<dbReference type="PROSITE" id="PS51104">
    <property type="entry name" value="PTS_EIIC_TYPE_2"/>
    <property type="match status" value="1"/>
</dbReference>
<protein>
    <submittedName>
        <fullName evidence="11">Galactitol PTS system EIIC component</fullName>
    </submittedName>
</protein>
<feature type="transmembrane region" description="Helical" evidence="9">
    <location>
        <begin position="252"/>
        <end position="271"/>
    </location>
</feature>
<keyword evidence="2" id="KW-0813">Transport</keyword>
<evidence type="ECO:0000313" key="11">
    <source>
        <dbReference type="EMBL" id="CAI3677967.1"/>
    </source>
</evidence>
<sequence length="365" mass="39172">MDIGCGVGGPLAFSTTLGISIIIISIVLNFIFVMFGFTKTLNVDIWNFWFPAFLGLVCNAVSGKVWVGVLGIVVALMLQWLLADLFQEKISEFFGYPGIAITHMMALSGVLFAIPINWIFDHIPGLNRIDGDAETIGKKIGIFGDTVVMGLIIGIVIGILAGYDAAKIGQLGISTAAVMKIMPKMVAMFMEGLMPVAEAAKSWSSKHLNGRSANIGMDAALTVGHSTVMTTTLIMVPVSLLLAVILPGNKTLPFGDLAFYAFAIALMVPFFKGNIIRSIIGCSMYMVTMLYLSTWLAPVITKVFQLAQYDVGTSGLVTSVNCGIWPVALFTIILQSIGWIGLAAIGVIVFGLLIYINKIRKTVSE</sequence>
<keyword evidence="4" id="KW-0762">Sugar transport</keyword>
<evidence type="ECO:0000256" key="9">
    <source>
        <dbReference type="SAM" id="Phobius"/>
    </source>
</evidence>
<evidence type="ECO:0000256" key="7">
    <source>
        <dbReference type="ARBA" id="ARBA00022989"/>
    </source>
</evidence>
<feature type="transmembrane region" description="Helical" evidence="9">
    <location>
        <begin position="283"/>
        <end position="304"/>
    </location>
</feature>
<evidence type="ECO:0000313" key="12">
    <source>
        <dbReference type="Proteomes" id="UP001189143"/>
    </source>
</evidence>
<evidence type="ECO:0000256" key="5">
    <source>
        <dbReference type="ARBA" id="ARBA00022683"/>
    </source>
</evidence>
<dbReference type="GO" id="GO:0015577">
    <property type="term" value="F:galactitol transmembrane transporter activity"/>
    <property type="evidence" value="ECO:0007669"/>
    <property type="project" value="InterPro"/>
</dbReference>
<dbReference type="GO" id="GO:0005886">
    <property type="term" value="C:plasma membrane"/>
    <property type="evidence" value="ECO:0007669"/>
    <property type="project" value="UniProtKB-SubCell"/>
</dbReference>
<reference evidence="11" key="1">
    <citation type="submission" date="2022-10" db="EMBL/GenBank/DDBJ databases">
        <authorList>
            <person name="Aires J."/>
            <person name="Mesa V."/>
        </authorList>
    </citation>
    <scope>NUCLEOTIDE SEQUENCE</scope>
    <source>
        <strain evidence="11">Clostridium neonatale JD116</strain>
    </source>
</reference>
<name>A0AAD2DF39_9CLOT</name>
<dbReference type="GO" id="GO:0009401">
    <property type="term" value="P:phosphoenolpyruvate-dependent sugar phosphotransferase system"/>
    <property type="evidence" value="ECO:0007669"/>
    <property type="project" value="UniProtKB-KW"/>
</dbReference>
<feature type="transmembrane region" description="Helical" evidence="9">
    <location>
        <begin position="17"/>
        <end position="37"/>
    </location>
</feature>
<proteinExistence type="predicted"/>
<evidence type="ECO:0000256" key="8">
    <source>
        <dbReference type="ARBA" id="ARBA00023136"/>
    </source>
</evidence>
<keyword evidence="5" id="KW-0598">Phosphotransferase system</keyword>
<keyword evidence="7 9" id="KW-1133">Transmembrane helix</keyword>
<comment type="caution">
    <text evidence="11">The sequence shown here is derived from an EMBL/GenBank/DDBJ whole genome shotgun (WGS) entry which is preliminary data.</text>
</comment>
<comment type="subcellular location">
    <subcellularLocation>
        <location evidence="1">Cell membrane</location>
        <topology evidence="1">Multi-pass membrane protein</topology>
    </subcellularLocation>
</comment>
<feature type="transmembrane region" description="Helical" evidence="9">
    <location>
        <begin position="49"/>
        <end position="82"/>
    </location>
</feature>
<dbReference type="InterPro" id="IPR004703">
    <property type="entry name" value="PTS_sugar-sp_permease"/>
</dbReference>
<evidence type="ECO:0000256" key="6">
    <source>
        <dbReference type="ARBA" id="ARBA00022692"/>
    </source>
</evidence>
<dbReference type="RefSeq" id="WP_317049824.1">
    <property type="nucleotide sequence ID" value="NZ_CAMRXC010000261.1"/>
</dbReference>
<evidence type="ECO:0000256" key="1">
    <source>
        <dbReference type="ARBA" id="ARBA00004651"/>
    </source>
</evidence>
<feature type="transmembrane region" description="Helical" evidence="9">
    <location>
        <begin position="140"/>
        <end position="161"/>
    </location>
</feature>
<dbReference type="AlphaFoldDB" id="A0AAD2DF39"/>
<evidence type="ECO:0000256" key="3">
    <source>
        <dbReference type="ARBA" id="ARBA00022475"/>
    </source>
</evidence>
<dbReference type="PANTHER" id="PTHR37324:SF2">
    <property type="entry name" value="PTS SYSTEM GALACTITOL-SPECIFIC EIIC COMPONENT"/>
    <property type="match status" value="1"/>
</dbReference>
<evidence type="ECO:0000259" key="10">
    <source>
        <dbReference type="PROSITE" id="PS51104"/>
    </source>
</evidence>
<feature type="domain" description="PTS EIIC type-2" evidence="10">
    <location>
        <begin position="1"/>
        <end position="365"/>
    </location>
</feature>
<dbReference type="EMBL" id="CAMTCP010000273">
    <property type="protein sequence ID" value="CAI3677967.1"/>
    <property type="molecule type" value="Genomic_DNA"/>
</dbReference>
<dbReference type="InterPro" id="IPR013853">
    <property type="entry name" value="EIIC-GAT"/>
</dbReference>
<feature type="transmembrane region" description="Helical" evidence="9">
    <location>
        <begin position="324"/>
        <end position="356"/>
    </location>
</feature>
<organism evidence="11 12">
    <name type="scientific">Clostridium neonatale</name>
    <dbReference type="NCBI Taxonomy" id="137838"/>
    <lineage>
        <taxon>Bacteria</taxon>
        <taxon>Bacillati</taxon>
        <taxon>Bacillota</taxon>
        <taxon>Clostridia</taxon>
        <taxon>Eubacteriales</taxon>
        <taxon>Clostridiaceae</taxon>
        <taxon>Clostridium</taxon>
    </lineage>
</organism>
<dbReference type="PANTHER" id="PTHR37324">
    <property type="entry name" value="PTS SYSTEM GALACTITOL-SPECIFIC EIIC COMPONENT"/>
    <property type="match status" value="1"/>
</dbReference>
<dbReference type="Pfam" id="PF03611">
    <property type="entry name" value="EIIC-GAT"/>
    <property type="match status" value="1"/>
</dbReference>
<keyword evidence="3" id="KW-1003">Cell membrane</keyword>
<dbReference type="Proteomes" id="UP001189143">
    <property type="component" value="Unassembled WGS sequence"/>
</dbReference>
<accession>A0AAD2DF39</accession>
<gene>
    <name evidence="11" type="ORF">CNEO2_720006</name>
</gene>
<feature type="transmembrane region" description="Helical" evidence="9">
    <location>
        <begin position="94"/>
        <end position="120"/>
    </location>
</feature>
<evidence type="ECO:0000256" key="4">
    <source>
        <dbReference type="ARBA" id="ARBA00022597"/>
    </source>
</evidence>
<keyword evidence="8 9" id="KW-0472">Membrane</keyword>
<dbReference type="InterPro" id="IPR013014">
    <property type="entry name" value="PTS_EIIC_2"/>
</dbReference>
<evidence type="ECO:0000256" key="2">
    <source>
        <dbReference type="ARBA" id="ARBA00022448"/>
    </source>
</evidence>
<feature type="transmembrane region" description="Helical" evidence="9">
    <location>
        <begin position="221"/>
        <end position="246"/>
    </location>
</feature>